<comment type="caution">
    <text evidence="1">The sequence shown here is derived from an EMBL/GenBank/DDBJ whole genome shotgun (WGS) entry which is preliminary data.</text>
</comment>
<dbReference type="EMBL" id="JAGMUU010000040">
    <property type="protein sequence ID" value="KAH7114965.1"/>
    <property type="molecule type" value="Genomic_DNA"/>
</dbReference>
<reference evidence="1" key="1">
    <citation type="journal article" date="2021" name="Nat. Commun.">
        <title>Genetic determinants of endophytism in the Arabidopsis root mycobiome.</title>
        <authorList>
            <person name="Mesny F."/>
            <person name="Miyauchi S."/>
            <person name="Thiergart T."/>
            <person name="Pickel B."/>
            <person name="Atanasova L."/>
            <person name="Karlsson M."/>
            <person name="Huettel B."/>
            <person name="Barry K.W."/>
            <person name="Haridas S."/>
            <person name="Chen C."/>
            <person name="Bauer D."/>
            <person name="Andreopoulos W."/>
            <person name="Pangilinan J."/>
            <person name="LaButti K."/>
            <person name="Riley R."/>
            <person name="Lipzen A."/>
            <person name="Clum A."/>
            <person name="Drula E."/>
            <person name="Henrissat B."/>
            <person name="Kohler A."/>
            <person name="Grigoriev I.V."/>
            <person name="Martin F.M."/>
            <person name="Hacquard S."/>
        </authorList>
    </citation>
    <scope>NUCLEOTIDE SEQUENCE</scope>
    <source>
        <strain evidence="1">MPI-CAGE-AT-0021</strain>
    </source>
</reference>
<dbReference type="Proteomes" id="UP000717696">
    <property type="component" value="Unassembled WGS sequence"/>
</dbReference>
<dbReference type="OrthoDB" id="5087195at2759"/>
<dbReference type="SUPFAM" id="SSF53098">
    <property type="entry name" value="Ribonuclease H-like"/>
    <property type="match status" value="1"/>
</dbReference>
<dbReference type="InterPro" id="IPR012337">
    <property type="entry name" value="RNaseH-like_sf"/>
</dbReference>
<proteinExistence type="predicted"/>
<organism evidence="1 2">
    <name type="scientific">Dactylonectria estremocensis</name>
    <dbReference type="NCBI Taxonomy" id="1079267"/>
    <lineage>
        <taxon>Eukaryota</taxon>
        <taxon>Fungi</taxon>
        <taxon>Dikarya</taxon>
        <taxon>Ascomycota</taxon>
        <taxon>Pezizomycotina</taxon>
        <taxon>Sordariomycetes</taxon>
        <taxon>Hypocreomycetidae</taxon>
        <taxon>Hypocreales</taxon>
        <taxon>Nectriaceae</taxon>
        <taxon>Dactylonectria</taxon>
    </lineage>
</organism>
<dbReference type="AlphaFoldDB" id="A0A9P9ICY6"/>
<evidence type="ECO:0000313" key="1">
    <source>
        <dbReference type="EMBL" id="KAH7114965.1"/>
    </source>
</evidence>
<protein>
    <submittedName>
        <fullName evidence="1">Uncharacterized protein</fullName>
    </submittedName>
</protein>
<name>A0A9P9ICY6_9HYPO</name>
<evidence type="ECO:0000313" key="2">
    <source>
        <dbReference type="Proteomes" id="UP000717696"/>
    </source>
</evidence>
<keyword evidence="2" id="KW-1185">Reference proteome</keyword>
<gene>
    <name evidence="1" type="ORF">B0J13DRAFT_572783</name>
</gene>
<accession>A0A9P9ICY6</accession>
<sequence length="75" mass="8339">MSRHLLDTIRYFNIAGSIGYFTSDNASANVTCIRALSTALANEYSIGFDPIDRRVRCRGHIINLCLQAFLQSVSV</sequence>